<feature type="domain" description="Radical SAM core" evidence="7">
    <location>
        <begin position="40"/>
        <end position="252"/>
    </location>
</feature>
<dbReference type="InterPro" id="IPR050377">
    <property type="entry name" value="Radical_SAM_PqqE_MftC-like"/>
</dbReference>
<dbReference type="PANTHER" id="PTHR11228">
    <property type="entry name" value="RADICAL SAM DOMAIN PROTEIN"/>
    <property type="match status" value="1"/>
</dbReference>
<dbReference type="GO" id="GO:0046872">
    <property type="term" value="F:metal ion binding"/>
    <property type="evidence" value="ECO:0007669"/>
    <property type="project" value="UniProtKB-KW"/>
</dbReference>
<comment type="cofactor">
    <cofactor evidence="1">
        <name>[4Fe-4S] cluster</name>
        <dbReference type="ChEBI" id="CHEBI:49883"/>
    </cofactor>
</comment>
<dbReference type="RefSeq" id="WP_189169869.1">
    <property type="nucleotide sequence ID" value="NZ_BMQB01000003.1"/>
</dbReference>
<accession>A0A8J3B5V4</accession>
<comment type="caution">
    <text evidence="8">The sequence shown here is derived from an EMBL/GenBank/DDBJ whole genome shotgun (WGS) entry which is preliminary data.</text>
</comment>
<dbReference type="PANTHER" id="PTHR11228:SF35">
    <property type="entry name" value="MOLYBDENUM COFACTOR BIOSYNTHESIS PROTEIN A-RELATED"/>
    <property type="match status" value="1"/>
</dbReference>
<reference evidence="8" key="2">
    <citation type="submission" date="2020-09" db="EMBL/GenBank/DDBJ databases">
        <authorList>
            <person name="Sun Q."/>
            <person name="Ohkuma M."/>
        </authorList>
    </citation>
    <scope>NUCLEOTIDE SEQUENCE</scope>
    <source>
        <strain evidence="8">JCM 3090</strain>
    </source>
</reference>
<dbReference type="PROSITE" id="PS51918">
    <property type="entry name" value="RADICAL_SAM"/>
    <property type="match status" value="1"/>
</dbReference>
<dbReference type="EMBL" id="BMQB01000003">
    <property type="protein sequence ID" value="GGJ90389.1"/>
    <property type="molecule type" value="Genomic_DNA"/>
</dbReference>
<dbReference type="SFLD" id="SFLDG01067">
    <property type="entry name" value="SPASM/twitch_domain_containing"/>
    <property type="match status" value="1"/>
</dbReference>
<dbReference type="AlphaFoldDB" id="A0A8J3B5V4"/>
<dbReference type="PROSITE" id="PS01305">
    <property type="entry name" value="MOAA_NIFB_PQQE"/>
    <property type="match status" value="1"/>
</dbReference>
<organism evidence="8 9">
    <name type="scientific">Pilimelia anulata</name>
    <dbReference type="NCBI Taxonomy" id="53371"/>
    <lineage>
        <taxon>Bacteria</taxon>
        <taxon>Bacillati</taxon>
        <taxon>Actinomycetota</taxon>
        <taxon>Actinomycetes</taxon>
        <taxon>Micromonosporales</taxon>
        <taxon>Micromonosporaceae</taxon>
        <taxon>Pilimelia</taxon>
    </lineage>
</organism>
<dbReference type="GO" id="GO:0051539">
    <property type="term" value="F:4 iron, 4 sulfur cluster binding"/>
    <property type="evidence" value="ECO:0007669"/>
    <property type="project" value="UniProtKB-KW"/>
</dbReference>
<dbReference type="Proteomes" id="UP000649739">
    <property type="component" value="Unassembled WGS sequence"/>
</dbReference>
<keyword evidence="3" id="KW-0949">S-adenosyl-L-methionine</keyword>
<reference evidence="8" key="1">
    <citation type="journal article" date="2014" name="Int. J. Syst. Evol. Microbiol.">
        <title>Complete genome sequence of Corynebacterium casei LMG S-19264T (=DSM 44701T), isolated from a smear-ripened cheese.</title>
        <authorList>
            <consortium name="US DOE Joint Genome Institute (JGI-PGF)"/>
            <person name="Walter F."/>
            <person name="Albersmeier A."/>
            <person name="Kalinowski J."/>
            <person name="Ruckert C."/>
        </authorList>
    </citation>
    <scope>NUCLEOTIDE SEQUENCE</scope>
    <source>
        <strain evidence="8">JCM 3090</strain>
    </source>
</reference>
<dbReference type="SUPFAM" id="SSF102114">
    <property type="entry name" value="Radical SAM enzymes"/>
    <property type="match status" value="1"/>
</dbReference>
<keyword evidence="2" id="KW-0004">4Fe-4S</keyword>
<evidence type="ECO:0000256" key="1">
    <source>
        <dbReference type="ARBA" id="ARBA00001966"/>
    </source>
</evidence>
<dbReference type="Gene3D" id="3.20.20.70">
    <property type="entry name" value="Aldolase class I"/>
    <property type="match status" value="1"/>
</dbReference>
<name>A0A8J3B5V4_9ACTN</name>
<dbReference type="SFLD" id="SFLDS00029">
    <property type="entry name" value="Radical_SAM"/>
    <property type="match status" value="1"/>
</dbReference>
<keyword evidence="5" id="KW-0408">Iron</keyword>
<keyword evidence="9" id="KW-1185">Reference proteome</keyword>
<evidence type="ECO:0000256" key="4">
    <source>
        <dbReference type="ARBA" id="ARBA00022723"/>
    </source>
</evidence>
<evidence type="ECO:0000259" key="7">
    <source>
        <dbReference type="PROSITE" id="PS51918"/>
    </source>
</evidence>
<evidence type="ECO:0000256" key="3">
    <source>
        <dbReference type="ARBA" id="ARBA00022691"/>
    </source>
</evidence>
<dbReference type="InterPro" id="IPR000385">
    <property type="entry name" value="MoaA_NifB_PqqE_Fe-S-bd_CS"/>
</dbReference>
<dbReference type="InterPro" id="IPR007197">
    <property type="entry name" value="rSAM"/>
</dbReference>
<dbReference type="InterPro" id="IPR013785">
    <property type="entry name" value="Aldolase_TIM"/>
</dbReference>
<evidence type="ECO:0000256" key="6">
    <source>
        <dbReference type="ARBA" id="ARBA00023014"/>
    </source>
</evidence>
<evidence type="ECO:0000256" key="5">
    <source>
        <dbReference type="ARBA" id="ARBA00023004"/>
    </source>
</evidence>
<gene>
    <name evidence="8" type="ORF">GCM10010123_20280</name>
</gene>
<evidence type="ECO:0000313" key="9">
    <source>
        <dbReference type="Proteomes" id="UP000649739"/>
    </source>
</evidence>
<protein>
    <recommendedName>
        <fullName evidence="7">Radical SAM core domain-containing protein</fullName>
    </recommendedName>
</protein>
<proteinExistence type="predicted"/>
<evidence type="ECO:0000313" key="8">
    <source>
        <dbReference type="EMBL" id="GGJ90389.1"/>
    </source>
</evidence>
<keyword evidence="6" id="KW-0411">Iron-sulfur</keyword>
<evidence type="ECO:0000256" key="2">
    <source>
        <dbReference type="ARBA" id="ARBA00022485"/>
    </source>
</evidence>
<dbReference type="GO" id="GO:0003824">
    <property type="term" value="F:catalytic activity"/>
    <property type="evidence" value="ECO:0007669"/>
    <property type="project" value="InterPro"/>
</dbReference>
<dbReference type="Pfam" id="PF04055">
    <property type="entry name" value="Radical_SAM"/>
    <property type="match status" value="1"/>
</dbReference>
<dbReference type="InterPro" id="IPR058240">
    <property type="entry name" value="rSAM_sf"/>
</dbReference>
<keyword evidence="4" id="KW-0479">Metal-binding</keyword>
<sequence length="307" mass="33094">MRAVGQTKVRRSSAGIHLFDRLTGFNVLIDEVIGEPSEWSQAPRQVSVALTNACDLRCAYCYAPKESGRLRTEVLVGWMSELDEQGCIGVGFGGGEPTLVREFPDLCHRVADTTQLAVTFTTHGHHLDRQVCARLKGAVHFVRISMDGVGRTYERLRGRRFSHLLAGIGAVADITQFGINSVVNSDTVVELDRIVEVAERTGARELLLLPEQPTAARPGIDHQTIATMRKWVMSYDGRVPLVVSQTGAEGLPTCDQVPGEAPLEAYAHIDANGVLKCSSYDVSGVAIGADGVMSALRTLRGTNGGAP</sequence>